<feature type="compositionally biased region" description="Polar residues" evidence="1">
    <location>
        <begin position="339"/>
        <end position="378"/>
    </location>
</feature>
<evidence type="ECO:0000313" key="4">
    <source>
        <dbReference type="Proteomes" id="UP000789405"/>
    </source>
</evidence>
<dbReference type="Proteomes" id="UP000789405">
    <property type="component" value="Unassembled WGS sequence"/>
</dbReference>
<feature type="region of interest" description="Disordered" evidence="1">
    <location>
        <begin position="206"/>
        <end position="240"/>
    </location>
</feature>
<dbReference type="AlphaFoldDB" id="A0A9N9NXT0"/>
<proteinExistence type="predicted"/>
<dbReference type="PANTHER" id="PTHR47349">
    <property type="entry name" value="CHROMOSOME 8, WHOLE GENOME SHOTGUN SEQUENCE"/>
    <property type="match status" value="1"/>
</dbReference>
<keyword evidence="4" id="KW-1185">Reference proteome</keyword>
<dbReference type="OrthoDB" id="5598028at2759"/>
<feature type="compositionally biased region" description="Basic and acidic residues" evidence="1">
    <location>
        <begin position="225"/>
        <end position="240"/>
    </location>
</feature>
<feature type="non-terminal residue" evidence="3">
    <location>
        <position position="644"/>
    </location>
</feature>
<evidence type="ECO:0000259" key="2">
    <source>
        <dbReference type="Pfam" id="PF26147"/>
    </source>
</evidence>
<organism evidence="3 4">
    <name type="scientific">Dentiscutata erythropus</name>
    <dbReference type="NCBI Taxonomy" id="1348616"/>
    <lineage>
        <taxon>Eukaryota</taxon>
        <taxon>Fungi</taxon>
        <taxon>Fungi incertae sedis</taxon>
        <taxon>Mucoromycota</taxon>
        <taxon>Glomeromycotina</taxon>
        <taxon>Glomeromycetes</taxon>
        <taxon>Diversisporales</taxon>
        <taxon>Gigasporaceae</taxon>
        <taxon>Dentiscutata</taxon>
    </lineage>
</organism>
<dbReference type="Pfam" id="PF26147">
    <property type="entry name" value="AB_HYDROLASE_YMC0-YMC35"/>
    <property type="match status" value="1"/>
</dbReference>
<reference evidence="3" key="1">
    <citation type="submission" date="2021-06" db="EMBL/GenBank/DDBJ databases">
        <authorList>
            <person name="Kallberg Y."/>
            <person name="Tangrot J."/>
            <person name="Rosling A."/>
        </authorList>
    </citation>
    <scope>NUCLEOTIDE SEQUENCE</scope>
    <source>
        <strain evidence="3">MA453B</strain>
    </source>
</reference>
<accession>A0A9N9NXT0</accession>
<dbReference type="InterPro" id="IPR058934">
    <property type="entry name" value="YMC020W-like"/>
</dbReference>
<feature type="domain" description="YMC020W-like alpha/beta hydrolase" evidence="2">
    <location>
        <begin position="586"/>
        <end position="641"/>
    </location>
</feature>
<feature type="compositionally biased region" description="Low complexity" evidence="1">
    <location>
        <begin position="291"/>
        <end position="338"/>
    </location>
</feature>
<comment type="caution">
    <text evidence="3">The sequence shown here is derived from an EMBL/GenBank/DDBJ whole genome shotgun (WGS) entry which is preliminary data.</text>
</comment>
<dbReference type="InterPro" id="IPR058933">
    <property type="entry name" value="YMC020W-like_ab_hydrolase"/>
</dbReference>
<sequence length="644" mass="71117">MHQYSWWSFPYNKTKQYINFEDNIHSVAEVSEVNSDPPRVMSSYGTSPKSDFAITSETASDISGVSNYTDTTSNTILIQDQNSNHLENIEEQKIFLSNTPVTDNNSLIKDEHVEMKQKRKIKKIIYPNSKEEIIFDSNIFDSDMLYAEKRTIYIVKKDPQKSSQNSSQITSPIAINIKIDEPILETTKSNIISTVDKSSNLTEVNVKPGIDNLKNPTTNDVSSISDKRNPSERIKNPSSETKRRSLLFDWLYPSDPLESASENDFTKTSVTSSTQNLSKSLPKISKSTQNLSKSPPKLSKSLPKISKSPPKISESPPKTYDSSTSTTINSSSPSTTSTPLNNDLPPSSQGSTKTDTSQKSGSSTKKPIPSRNSSQNSIIKDPPNPIVQTLPENSSFWRRFFDSSSNSGLSKITQKTDDKLITYGEINSQSEGPEMTTINDTNSSKVSISSETDKKVSKVAISSEVDKKSKVSNEIYKKSKVTSEVDKKSKILISSDVDKKSSRVLVSSDVDKKVSTSPIVSPKLKPSMAKPAPISIVLPKFNDFVINKPVKHPDSTAQKALHAINSYLFPPDKPCDGALNKWLDELTRSTIDVKKIAIIGVHGWFPAKLLRVVVGEPTGTSPKFCDMMAKAVLGYLSKHNISLP</sequence>
<protein>
    <submittedName>
        <fullName evidence="3">14396_t:CDS:1</fullName>
    </submittedName>
</protein>
<dbReference type="PANTHER" id="PTHR47349:SF1">
    <property type="entry name" value="AER328WP"/>
    <property type="match status" value="1"/>
</dbReference>
<feature type="compositionally biased region" description="Polar residues" evidence="1">
    <location>
        <begin position="214"/>
        <end position="224"/>
    </location>
</feature>
<feature type="region of interest" description="Disordered" evidence="1">
    <location>
        <begin position="259"/>
        <end position="390"/>
    </location>
</feature>
<name>A0A9N9NXT0_9GLOM</name>
<dbReference type="EMBL" id="CAJVPY010020000">
    <property type="protein sequence ID" value="CAG8773802.1"/>
    <property type="molecule type" value="Genomic_DNA"/>
</dbReference>
<feature type="compositionally biased region" description="Polar residues" evidence="1">
    <location>
        <begin position="260"/>
        <end position="290"/>
    </location>
</feature>
<evidence type="ECO:0000313" key="3">
    <source>
        <dbReference type="EMBL" id="CAG8773802.1"/>
    </source>
</evidence>
<gene>
    <name evidence="3" type="ORF">DERYTH_LOCUS18950</name>
</gene>
<evidence type="ECO:0000256" key="1">
    <source>
        <dbReference type="SAM" id="MobiDB-lite"/>
    </source>
</evidence>